<feature type="transmembrane region" description="Helical" evidence="5">
    <location>
        <begin position="16"/>
        <end position="38"/>
    </location>
</feature>
<evidence type="ECO:0000256" key="2">
    <source>
        <dbReference type="ARBA" id="ARBA00022692"/>
    </source>
</evidence>
<name>A0A2J8X6E7_PONAB</name>
<comment type="subcellular location">
    <subcellularLocation>
        <location evidence="1">Membrane</location>
        <topology evidence="1">Multi-pass membrane protein</topology>
    </subcellularLocation>
</comment>
<evidence type="ECO:0000256" key="3">
    <source>
        <dbReference type="ARBA" id="ARBA00022989"/>
    </source>
</evidence>
<dbReference type="EMBL" id="NDHI03003371">
    <property type="protein sequence ID" value="PNJ77586.1"/>
    <property type="molecule type" value="Genomic_DNA"/>
</dbReference>
<dbReference type="GO" id="GO:0015187">
    <property type="term" value="F:glycine transmembrane transporter activity"/>
    <property type="evidence" value="ECO:0007669"/>
    <property type="project" value="TreeGrafter"/>
</dbReference>
<accession>A0A2J8X6E7</accession>
<dbReference type="GO" id="GO:0015193">
    <property type="term" value="F:L-proline transmembrane transporter activity"/>
    <property type="evidence" value="ECO:0007669"/>
    <property type="project" value="TreeGrafter"/>
</dbReference>
<dbReference type="PANTHER" id="PTHR22950:SF188">
    <property type="entry name" value="PROTON-COUPLED AMINO ACID TRANSPORTER 1"/>
    <property type="match status" value="1"/>
</dbReference>
<evidence type="ECO:0000256" key="5">
    <source>
        <dbReference type="SAM" id="Phobius"/>
    </source>
</evidence>
<keyword evidence="2 5" id="KW-0812">Transmembrane</keyword>
<dbReference type="PANTHER" id="PTHR22950">
    <property type="entry name" value="AMINO ACID TRANSPORTER"/>
    <property type="match status" value="1"/>
</dbReference>
<protein>
    <submittedName>
        <fullName evidence="7">SLC36A1 isoform 11</fullName>
    </submittedName>
</protein>
<evidence type="ECO:0000256" key="1">
    <source>
        <dbReference type="ARBA" id="ARBA00004141"/>
    </source>
</evidence>
<dbReference type="AlphaFoldDB" id="A0A2J8X6E7"/>
<organism evidence="7">
    <name type="scientific">Pongo abelii</name>
    <name type="common">Sumatran orangutan</name>
    <name type="synonym">Pongo pygmaeus abelii</name>
    <dbReference type="NCBI Taxonomy" id="9601"/>
    <lineage>
        <taxon>Eukaryota</taxon>
        <taxon>Metazoa</taxon>
        <taxon>Chordata</taxon>
        <taxon>Craniata</taxon>
        <taxon>Vertebrata</taxon>
        <taxon>Euteleostomi</taxon>
        <taxon>Mammalia</taxon>
        <taxon>Eutheria</taxon>
        <taxon>Euarchontoglires</taxon>
        <taxon>Primates</taxon>
        <taxon>Haplorrhini</taxon>
        <taxon>Catarrhini</taxon>
        <taxon>Hominidae</taxon>
        <taxon>Pongo</taxon>
    </lineage>
</organism>
<comment type="caution">
    <text evidence="7">The sequence shown here is derived from an EMBL/GenBank/DDBJ whole genome shotgun (WGS) entry which is preliminary data.</text>
</comment>
<dbReference type="GO" id="GO:0015180">
    <property type="term" value="F:L-alanine transmembrane transporter activity"/>
    <property type="evidence" value="ECO:0007669"/>
    <property type="project" value="TreeGrafter"/>
</dbReference>
<sequence length="89" mass="9729">VLPLENKMKDPRKFPLILYLGMVIVTILYISLGCLGYLQFGANIQGSITLNLPNCCPLHSSPPSSATASPHWLPWTAFCLGNSCRAFCC</sequence>
<feature type="non-terminal residue" evidence="7">
    <location>
        <position position="1"/>
    </location>
</feature>
<dbReference type="Pfam" id="PF01490">
    <property type="entry name" value="Aa_trans"/>
    <property type="match status" value="1"/>
</dbReference>
<evidence type="ECO:0000256" key="4">
    <source>
        <dbReference type="ARBA" id="ARBA00023136"/>
    </source>
</evidence>
<proteinExistence type="predicted"/>
<gene>
    <name evidence="7" type="ORF">CR201_G0004545</name>
</gene>
<feature type="non-terminal residue" evidence="7">
    <location>
        <position position="89"/>
    </location>
</feature>
<keyword evidence="4 5" id="KW-0472">Membrane</keyword>
<dbReference type="GO" id="GO:0005774">
    <property type="term" value="C:vacuolar membrane"/>
    <property type="evidence" value="ECO:0007669"/>
    <property type="project" value="TreeGrafter"/>
</dbReference>
<evidence type="ECO:0000259" key="6">
    <source>
        <dbReference type="Pfam" id="PF01490"/>
    </source>
</evidence>
<evidence type="ECO:0000313" key="7">
    <source>
        <dbReference type="EMBL" id="PNJ77586.1"/>
    </source>
</evidence>
<dbReference type="InterPro" id="IPR013057">
    <property type="entry name" value="AA_transpt_TM"/>
</dbReference>
<dbReference type="GO" id="GO:0005280">
    <property type="term" value="F:amino acid:proton symporter activity"/>
    <property type="evidence" value="ECO:0007669"/>
    <property type="project" value="TreeGrafter"/>
</dbReference>
<keyword evidence="3 5" id="KW-1133">Transmembrane helix</keyword>
<reference evidence="7" key="1">
    <citation type="submission" date="2017-12" db="EMBL/GenBank/DDBJ databases">
        <title>High-resolution comparative analysis of great ape genomes.</title>
        <authorList>
            <person name="Pollen A."/>
            <person name="Hastie A."/>
            <person name="Hormozdiari F."/>
            <person name="Dougherty M."/>
            <person name="Liu R."/>
            <person name="Chaisson M."/>
            <person name="Hoppe E."/>
            <person name="Hill C."/>
            <person name="Pang A."/>
            <person name="Hillier L."/>
            <person name="Baker C."/>
            <person name="Armstrong J."/>
            <person name="Shendure J."/>
            <person name="Paten B."/>
            <person name="Wilson R."/>
            <person name="Chao H."/>
            <person name="Schneider V."/>
            <person name="Ventura M."/>
            <person name="Kronenberg Z."/>
            <person name="Murali S."/>
            <person name="Gordon D."/>
            <person name="Cantsilieris S."/>
            <person name="Munson K."/>
            <person name="Nelson B."/>
            <person name="Raja A."/>
            <person name="Underwood J."/>
            <person name="Diekhans M."/>
            <person name="Fiddes I."/>
            <person name="Haussler D."/>
            <person name="Eichler E."/>
        </authorList>
    </citation>
    <scope>NUCLEOTIDE SEQUENCE [LARGE SCALE GENOMIC DNA]</scope>
    <source>
        <strain evidence="7">Susie</strain>
    </source>
</reference>
<feature type="domain" description="Amino acid transporter transmembrane" evidence="6">
    <location>
        <begin position="1"/>
        <end position="54"/>
    </location>
</feature>